<keyword evidence="1" id="KW-0732">Signal</keyword>
<reference evidence="3" key="1">
    <citation type="submission" date="2022-11" db="UniProtKB">
        <authorList>
            <consortium name="WormBaseParasite"/>
        </authorList>
    </citation>
    <scope>IDENTIFICATION</scope>
</reference>
<sequence>MASIFALLLVLVVITFAFGDLFENPCGKLFMKDAHENCGSKISLPLCKEIISKCCGSNGRCPMTEVLKCCNNGS</sequence>
<accession>A0A914YU01</accession>
<dbReference type="Proteomes" id="UP000887577">
    <property type="component" value="Unplaced"/>
</dbReference>
<evidence type="ECO:0000313" key="3">
    <source>
        <dbReference type="WBParaSite" id="PSU_v2.g20936.t1"/>
    </source>
</evidence>
<organism evidence="2 3">
    <name type="scientific">Panagrolaimus superbus</name>
    <dbReference type="NCBI Taxonomy" id="310955"/>
    <lineage>
        <taxon>Eukaryota</taxon>
        <taxon>Metazoa</taxon>
        <taxon>Ecdysozoa</taxon>
        <taxon>Nematoda</taxon>
        <taxon>Chromadorea</taxon>
        <taxon>Rhabditida</taxon>
        <taxon>Tylenchina</taxon>
        <taxon>Panagrolaimomorpha</taxon>
        <taxon>Panagrolaimoidea</taxon>
        <taxon>Panagrolaimidae</taxon>
        <taxon>Panagrolaimus</taxon>
    </lineage>
</organism>
<dbReference type="AlphaFoldDB" id="A0A914YU01"/>
<name>A0A914YU01_9BILA</name>
<evidence type="ECO:0000313" key="2">
    <source>
        <dbReference type="Proteomes" id="UP000887577"/>
    </source>
</evidence>
<keyword evidence="2" id="KW-1185">Reference proteome</keyword>
<proteinExistence type="predicted"/>
<feature type="chain" id="PRO_5037769139" evidence="1">
    <location>
        <begin position="20"/>
        <end position="74"/>
    </location>
</feature>
<evidence type="ECO:0000256" key="1">
    <source>
        <dbReference type="SAM" id="SignalP"/>
    </source>
</evidence>
<protein>
    <submittedName>
        <fullName evidence="3">Uncharacterized protein</fullName>
    </submittedName>
</protein>
<dbReference type="WBParaSite" id="PSU_v2.g20936.t1">
    <property type="protein sequence ID" value="PSU_v2.g20936.t1"/>
    <property type="gene ID" value="PSU_v2.g20936"/>
</dbReference>
<feature type="signal peptide" evidence="1">
    <location>
        <begin position="1"/>
        <end position="19"/>
    </location>
</feature>